<evidence type="ECO:0000313" key="1">
    <source>
        <dbReference type="EMBL" id="KAG2628613.1"/>
    </source>
</evidence>
<reference evidence="1" key="1">
    <citation type="submission" date="2020-05" db="EMBL/GenBank/DDBJ databases">
        <title>WGS assembly of Panicum virgatum.</title>
        <authorList>
            <person name="Lovell J.T."/>
            <person name="Jenkins J."/>
            <person name="Shu S."/>
            <person name="Juenger T.E."/>
            <person name="Schmutz J."/>
        </authorList>
    </citation>
    <scope>NUCLEOTIDE SEQUENCE</scope>
    <source>
        <strain evidence="1">AP13</strain>
    </source>
</reference>
<evidence type="ECO:0000313" key="2">
    <source>
        <dbReference type="Proteomes" id="UP000823388"/>
    </source>
</evidence>
<dbReference type="EMBL" id="CM029041">
    <property type="protein sequence ID" value="KAG2628613.1"/>
    <property type="molecule type" value="Genomic_DNA"/>
</dbReference>
<dbReference type="Proteomes" id="UP000823388">
    <property type="component" value="Chromosome 3K"/>
</dbReference>
<gene>
    <name evidence="1" type="ORF">PVAP13_3KG269627</name>
</gene>
<proteinExistence type="predicted"/>
<sequence length="64" mass="7599">MPFIMTLWTCEGCPRFVISRVIDCNCACRLRIIDYWGDFYTNIISRFYATIVSFLSTCNHFIFL</sequence>
<accession>A0A8T0V6W7</accession>
<comment type="caution">
    <text evidence="1">The sequence shown here is derived from an EMBL/GenBank/DDBJ whole genome shotgun (WGS) entry which is preliminary data.</text>
</comment>
<keyword evidence="2" id="KW-1185">Reference proteome</keyword>
<protein>
    <submittedName>
        <fullName evidence="1">Uncharacterized protein</fullName>
    </submittedName>
</protein>
<name>A0A8T0V6W7_PANVG</name>
<dbReference type="AlphaFoldDB" id="A0A8T0V6W7"/>
<organism evidence="1 2">
    <name type="scientific">Panicum virgatum</name>
    <name type="common">Blackwell switchgrass</name>
    <dbReference type="NCBI Taxonomy" id="38727"/>
    <lineage>
        <taxon>Eukaryota</taxon>
        <taxon>Viridiplantae</taxon>
        <taxon>Streptophyta</taxon>
        <taxon>Embryophyta</taxon>
        <taxon>Tracheophyta</taxon>
        <taxon>Spermatophyta</taxon>
        <taxon>Magnoliopsida</taxon>
        <taxon>Liliopsida</taxon>
        <taxon>Poales</taxon>
        <taxon>Poaceae</taxon>
        <taxon>PACMAD clade</taxon>
        <taxon>Panicoideae</taxon>
        <taxon>Panicodae</taxon>
        <taxon>Paniceae</taxon>
        <taxon>Panicinae</taxon>
        <taxon>Panicum</taxon>
        <taxon>Panicum sect. Hiantes</taxon>
    </lineage>
</organism>